<dbReference type="PANTHER" id="PTHR12302">
    <property type="entry name" value="EBNA2 BINDING PROTEIN P100"/>
    <property type="match status" value="1"/>
</dbReference>
<dbReference type="EMBL" id="JALLAZ020001820">
    <property type="protein sequence ID" value="KAL3762745.1"/>
    <property type="molecule type" value="Genomic_DNA"/>
</dbReference>
<feature type="domain" description="TNase-like" evidence="5">
    <location>
        <begin position="96"/>
        <end position="256"/>
    </location>
</feature>
<dbReference type="PROSITE" id="PS50830">
    <property type="entry name" value="TNASE_3"/>
    <property type="match status" value="1"/>
</dbReference>
<sequence length="280" mass="30789">MLVNNILALFSLSSSASITISNPPTTFDDQTDRHFTHQYSTHGVIVRPSSLTPWPSSASALSSSSSQLASTALPPLPCRLYDTAADIPPSSYESNEVIRGRVVKVIDGDTIRIRHAPLASCPDNFSDGRVGCEEGRRLTECTIIVRLYGVDAPETSRGRADPAGQPYSREAREYVVDAAYGEMASVKLLGRDRYNRVVGRVTIGNAPFEEDLSRGLLERGYASLYTGGGARYDGRRDELERNMATARDEGRGIWKDGVVEYVDPAAYRRDMKTRRHGNGR</sequence>
<keyword evidence="3" id="KW-0378">Hydrolase</keyword>
<dbReference type="GO" id="GO:0004519">
    <property type="term" value="F:endonuclease activity"/>
    <property type="evidence" value="ECO:0007669"/>
    <property type="project" value="UniProtKB-KW"/>
</dbReference>
<gene>
    <name evidence="6" type="ORF">ACHAW5_006556</name>
</gene>
<evidence type="ECO:0000313" key="6">
    <source>
        <dbReference type="EMBL" id="KAL3762745.1"/>
    </source>
</evidence>
<organism evidence="6 7">
    <name type="scientific">Stephanodiscus triporus</name>
    <dbReference type="NCBI Taxonomy" id="2934178"/>
    <lineage>
        <taxon>Eukaryota</taxon>
        <taxon>Sar</taxon>
        <taxon>Stramenopiles</taxon>
        <taxon>Ochrophyta</taxon>
        <taxon>Bacillariophyta</taxon>
        <taxon>Coscinodiscophyceae</taxon>
        <taxon>Thalassiosirophycidae</taxon>
        <taxon>Stephanodiscales</taxon>
        <taxon>Stephanodiscaceae</taxon>
        <taxon>Stephanodiscus</taxon>
    </lineage>
</organism>
<dbReference type="Gene3D" id="2.40.50.90">
    <property type="match status" value="1"/>
</dbReference>
<evidence type="ECO:0000259" key="5">
    <source>
        <dbReference type="PROSITE" id="PS50830"/>
    </source>
</evidence>
<dbReference type="InterPro" id="IPR016071">
    <property type="entry name" value="Staphylococal_nuclease_OB-fold"/>
</dbReference>
<evidence type="ECO:0000256" key="2">
    <source>
        <dbReference type="ARBA" id="ARBA00022759"/>
    </source>
</evidence>
<evidence type="ECO:0000256" key="4">
    <source>
        <dbReference type="SAM" id="SignalP"/>
    </source>
</evidence>
<dbReference type="PANTHER" id="PTHR12302:SF3">
    <property type="entry name" value="SERINE_THREONINE-PROTEIN KINASE 31"/>
    <property type="match status" value="1"/>
</dbReference>
<proteinExistence type="predicted"/>
<evidence type="ECO:0000313" key="7">
    <source>
        <dbReference type="Proteomes" id="UP001530315"/>
    </source>
</evidence>
<dbReference type="AlphaFoldDB" id="A0ABD3MF42"/>
<evidence type="ECO:0000256" key="1">
    <source>
        <dbReference type="ARBA" id="ARBA00022722"/>
    </source>
</evidence>
<feature type="chain" id="PRO_5044853379" description="TNase-like domain-containing protein" evidence="4">
    <location>
        <begin position="22"/>
        <end position="280"/>
    </location>
</feature>
<keyword evidence="2" id="KW-0255">Endonuclease</keyword>
<feature type="signal peptide" evidence="4">
    <location>
        <begin position="1"/>
        <end position="21"/>
    </location>
</feature>
<dbReference type="InterPro" id="IPR035437">
    <property type="entry name" value="SNase_OB-fold_sf"/>
</dbReference>
<comment type="caution">
    <text evidence="6">The sequence shown here is derived from an EMBL/GenBank/DDBJ whole genome shotgun (WGS) entry which is preliminary data.</text>
</comment>
<name>A0ABD3MF42_9STRA</name>
<protein>
    <recommendedName>
        <fullName evidence="5">TNase-like domain-containing protein</fullName>
    </recommendedName>
</protein>
<reference evidence="6 7" key="1">
    <citation type="submission" date="2024-10" db="EMBL/GenBank/DDBJ databases">
        <title>Updated reference genomes for cyclostephanoid diatoms.</title>
        <authorList>
            <person name="Roberts W.R."/>
            <person name="Alverson A.J."/>
        </authorList>
    </citation>
    <scope>NUCLEOTIDE SEQUENCE [LARGE SCALE GENOMIC DNA]</scope>
    <source>
        <strain evidence="6 7">AJA276-08</strain>
    </source>
</reference>
<keyword evidence="4" id="KW-0732">Signal</keyword>
<dbReference type="SMART" id="SM00318">
    <property type="entry name" value="SNc"/>
    <property type="match status" value="1"/>
</dbReference>
<keyword evidence="7" id="KW-1185">Reference proteome</keyword>
<accession>A0ABD3MF42</accession>
<dbReference type="SUPFAM" id="SSF50199">
    <property type="entry name" value="Staphylococcal nuclease"/>
    <property type="match status" value="1"/>
</dbReference>
<evidence type="ECO:0000256" key="3">
    <source>
        <dbReference type="ARBA" id="ARBA00022801"/>
    </source>
</evidence>
<dbReference type="GO" id="GO:0016787">
    <property type="term" value="F:hydrolase activity"/>
    <property type="evidence" value="ECO:0007669"/>
    <property type="project" value="UniProtKB-KW"/>
</dbReference>
<keyword evidence="1" id="KW-0540">Nuclease</keyword>
<dbReference type="Pfam" id="PF00565">
    <property type="entry name" value="SNase"/>
    <property type="match status" value="1"/>
</dbReference>
<dbReference type="Proteomes" id="UP001530315">
    <property type="component" value="Unassembled WGS sequence"/>
</dbReference>